<evidence type="ECO:0000256" key="2">
    <source>
        <dbReference type="ARBA" id="ARBA00007613"/>
    </source>
</evidence>
<gene>
    <name evidence="9" type="ORF">ACFOEK_07595</name>
</gene>
<accession>A0ABV7HDU4</accession>
<reference evidence="10" key="1">
    <citation type="journal article" date="2019" name="Int. J. Syst. Evol. Microbiol.">
        <title>The Global Catalogue of Microorganisms (GCM) 10K type strain sequencing project: providing services to taxonomists for standard genome sequencing and annotation.</title>
        <authorList>
            <consortium name="The Broad Institute Genomics Platform"/>
            <consortium name="The Broad Institute Genome Sequencing Center for Infectious Disease"/>
            <person name="Wu L."/>
            <person name="Ma J."/>
        </authorList>
    </citation>
    <scope>NUCLEOTIDE SEQUENCE [LARGE SCALE GENOMIC DNA]</scope>
    <source>
        <strain evidence="10">KCTC 52438</strain>
    </source>
</reference>
<evidence type="ECO:0000256" key="1">
    <source>
        <dbReference type="ARBA" id="ARBA00004442"/>
    </source>
</evidence>
<name>A0ABV7HDU4_9GAMM</name>
<dbReference type="InterPro" id="IPR010130">
    <property type="entry name" value="T1SS_OMP_TolC"/>
</dbReference>
<sequence>MTNNSKTHLSMRLKRTFAALTCVGALGFSNLSLASSLEESIRVAITNHPDVQAQIKEHATIRDEEQKAYSRYLPQILISAGIGPENSENNTTRTVAGGGSETLKRREAQVLITQNLFDGFKMQSERAREQSRIDAADFELIEVAEDVAIRVVDAYVDVVSANQVLKNSKENLLAHQRIHDQIQMRVNSGADNKANISQIRARLALARSNFETALNNLYDAESQYYELVGVNPPELVNMPYFDYDLPNHKSDAIEAALANHPTVQSRRHQVKSQEFNVEAVEGDYYPNFFLESGVSWNDNLDGTAGRNDDAYIMLKMEYSLFQGGFTDASQRQAMSQFEKSQYELDAQLREVRKNAEVAWNAFKSAENRVAFLKDYVDSTQETQKAYEQQFRIGQRSLLDVLDSENELLRAKNQYVQAQSEFTIAKFQVLRAQGQLLNSLKVKAPEPEQLPPGKKFS</sequence>
<evidence type="ECO:0000256" key="6">
    <source>
        <dbReference type="ARBA" id="ARBA00023136"/>
    </source>
</evidence>
<evidence type="ECO:0000313" key="10">
    <source>
        <dbReference type="Proteomes" id="UP001595476"/>
    </source>
</evidence>
<keyword evidence="6" id="KW-0472">Membrane</keyword>
<evidence type="ECO:0000313" key="9">
    <source>
        <dbReference type="EMBL" id="MFC3150886.1"/>
    </source>
</evidence>
<dbReference type="EMBL" id="JBHRSZ010000004">
    <property type="protein sequence ID" value="MFC3150886.1"/>
    <property type="molecule type" value="Genomic_DNA"/>
</dbReference>
<proteinExistence type="inferred from homology"/>
<comment type="similarity">
    <text evidence="2">Belongs to the outer membrane factor (OMF) (TC 1.B.17) family.</text>
</comment>
<keyword evidence="8" id="KW-0732">Signal</keyword>
<dbReference type="PANTHER" id="PTHR30026:SF22">
    <property type="entry name" value="OUTER MEMBRANE EFFLUX PROTEIN"/>
    <property type="match status" value="1"/>
</dbReference>
<keyword evidence="10" id="KW-1185">Reference proteome</keyword>
<dbReference type="InterPro" id="IPR051906">
    <property type="entry name" value="TolC-like"/>
</dbReference>
<evidence type="ECO:0000256" key="3">
    <source>
        <dbReference type="ARBA" id="ARBA00022448"/>
    </source>
</evidence>
<evidence type="ECO:0000256" key="8">
    <source>
        <dbReference type="SAM" id="SignalP"/>
    </source>
</evidence>
<feature type="chain" id="PRO_5046044823" evidence="8">
    <location>
        <begin position="35"/>
        <end position="456"/>
    </location>
</feature>
<evidence type="ECO:0000256" key="5">
    <source>
        <dbReference type="ARBA" id="ARBA00022692"/>
    </source>
</evidence>
<protein>
    <submittedName>
        <fullName evidence="9">TolC family outer membrane protein</fullName>
    </submittedName>
</protein>
<keyword evidence="5" id="KW-0812">Transmembrane</keyword>
<evidence type="ECO:0000256" key="7">
    <source>
        <dbReference type="ARBA" id="ARBA00023237"/>
    </source>
</evidence>
<keyword evidence="3" id="KW-0813">Transport</keyword>
<keyword evidence="7" id="KW-0998">Cell outer membrane</keyword>
<feature type="signal peptide" evidence="8">
    <location>
        <begin position="1"/>
        <end position="34"/>
    </location>
</feature>
<evidence type="ECO:0000256" key="4">
    <source>
        <dbReference type="ARBA" id="ARBA00022452"/>
    </source>
</evidence>
<organism evidence="9 10">
    <name type="scientific">Litoribrevibacter euphylliae</name>
    <dbReference type="NCBI Taxonomy" id="1834034"/>
    <lineage>
        <taxon>Bacteria</taxon>
        <taxon>Pseudomonadati</taxon>
        <taxon>Pseudomonadota</taxon>
        <taxon>Gammaproteobacteria</taxon>
        <taxon>Oceanospirillales</taxon>
        <taxon>Oceanospirillaceae</taxon>
        <taxon>Litoribrevibacter</taxon>
    </lineage>
</organism>
<dbReference type="PANTHER" id="PTHR30026">
    <property type="entry name" value="OUTER MEMBRANE PROTEIN TOLC"/>
    <property type="match status" value="1"/>
</dbReference>
<dbReference type="Pfam" id="PF02321">
    <property type="entry name" value="OEP"/>
    <property type="match status" value="2"/>
</dbReference>
<dbReference type="InterPro" id="IPR003423">
    <property type="entry name" value="OMP_efflux"/>
</dbReference>
<dbReference type="NCBIfam" id="TIGR01844">
    <property type="entry name" value="type_I_sec_TolC"/>
    <property type="match status" value="1"/>
</dbReference>
<comment type="subcellular location">
    <subcellularLocation>
        <location evidence="1">Cell outer membrane</location>
    </subcellularLocation>
</comment>
<keyword evidence="4" id="KW-1134">Transmembrane beta strand</keyword>
<dbReference type="RefSeq" id="WP_386718628.1">
    <property type="nucleotide sequence ID" value="NZ_JBHRSZ010000004.1"/>
</dbReference>
<dbReference type="Gene3D" id="1.20.1600.10">
    <property type="entry name" value="Outer membrane efflux proteins (OEP)"/>
    <property type="match status" value="1"/>
</dbReference>
<dbReference type="Proteomes" id="UP001595476">
    <property type="component" value="Unassembled WGS sequence"/>
</dbReference>
<comment type="caution">
    <text evidence="9">The sequence shown here is derived from an EMBL/GenBank/DDBJ whole genome shotgun (WGS) entry which is preliminary data.</text>
</comment>
<dbReference type="SUPFAM" id="SSF56954">
    <property type="entry name" value="Outer membrane efflux proteins (OEP)"/>
    <property type="match status" value="1"/>
</dbReference>